<keyword evidence="1" id="KW-0732">Signal</keyword>
<dbReference type="EMBL" id="CAADFF010000159">
    <property type="protein sequence ID" value="VFJ99817.1"/>
    <property type="molecule type" value="Genomic_DNA"/>
</dbReference>
<accession>A0A450VAR5</accession>
<feature type="signal peptide" evidence="1">
    <location>
        <begin position="1"/>
        <end position="23"/>
    </location>
</feature>
<dbReference type="EMBL" id="CAADFH010000165">
    <property type="protein sequence ID" value="VFK01868.1"/>
    <property type="molecule type" value="Genomic_DNA"/>
</dbReference>
<evidence type="ECO:0008006" key="4">
    <source>
        <dbReference type="Google" id="ProtNLM"/>
    </source>
</evidence>
<name>A0A450VAR5_9GAMM</name>
<feature type="chain" id="PRO_5036113443" description="Sulfur globule protein" evidence="1">
    <location>
        <begin position="24"/>
        <end position="100"/>
    </location>
</feature>
<evidence type="ECO:0000313" key="2">
    <source>
        <dbReference type="EMBL" id="VFJ99817.1"/>
    </source>
</evidence>
<evidence type="ECO:0000256" key="1">
    <source>
        <dbReference type="SAM" id="SignalP"/>
    </source>
</evidence>
<protein>
    <recommendedName>
        <fullName evidence="4">Sulfur globule protein</fullName>
    </recommendedName>
</protein>
<reference evidence="3" key="1">
    <citation type="submission" date="2019-02" db="EMBL/GenBank/DDBJ databases">
        <authorList>
            <person name="Gruber-Vodicka R. H."/>
            <person name="Seah K. B. B."/>
        </authorList>
    </citation>
    <scope>NUCLEOTIDE SEQUENCE</scope>
    <source>
        <strain evidence="3">BECK_M6</strain>
        <strain evidence="2">BECK_M7</strain>
    </source>
</reference>
<evidence type="ECO:0000313" key="3">
    <source>
        <dbReference type="EMBL" id="VFK01868.1"/>
    </source>
</evidence>
<proteinExistence type="predicted"/>
<dbReference type="AlphaFoldDB" id="A0A450VAR5"/>
<sequence>MKLVSKTLAVALIVGTSVLPMQAANGCGFFSDGSRSFGPWSWAEYGIGNRGGRGGAPHGYGGHHGYGGYHGYPYGGYGYVPHYGYGFPPPAPPNRAPRKD</sequence>
<gene>
    <name evidence="3" type="ORF">BECKLFY1418A_GA0070994_11651</name>
    <name evidence="2" type="ORF">BECKLFY1418B_GA0070995_11591</name>
</gene>
<organism evidence="3">
    <name type="scientific">Candidatus Kentrum sp. LFY</name>
    <dbReference type="NCBI Taxonomy" id="2126342"/>
    <lineage>
        <taxon>Bacteria</taxon>
        <taxon>Pseudomonadati</taxon>
        <taxon>Pseudomonadota</taxon>
        <taxon>Gammaproteobacteria</taxon>
        <taxon>Candidatus Kentrum</taxon>
    </lineage>
</organism>